<organism evidence="2 3">
    <name type="scientific">Seminavis robusta</name>
    <dbReference type="NCBI Taxonomy" id="568900"/>
    <lineage>
        <taxon>Eukaryota</taxon>
        <taxon>Sar</taxon>
        <taxon>Stramenopiles</taxon>
        <taxon>Ochrophyta</taxon>
        <taxon>Bacillariophyta</taxon>
        <taxon>Bacillariophyceae</taxon>
        <taxon>Bacillariophycidae</taxon>
        <taxon>Naviculales</taxon>
        <taxon>Naviculaceae</taxon>
        <taxon>Seminavis</taxon>
    </lineage>
</organism>
<comment type="caution">
    <text evidence="2">The sequence shown here is derived from an EMBL/GenBank/DDBJ whole genome shotgun (WGS) entry which is preliminary data.</text>
</comment>
<dbReference type="Proteomes" id="UP001153069">
    <property type="component" value="Unassembled WGS sequence"/>
</dbReference>
<protein>
    <submittedName>
        <fullName evidence="2">Uncharacterized protein</fullName>
    </submittedName>
</protein>
<dbReference type="EMBL" id="CAICTM010000400">
    <property type="protein sequence ID" value="CAB9509699.1"/>
    <property type="molecule type" value="Genomic_DNA"/>
</dbReference>
<reference evidence="2" key="1">
    <citation type="submission" date="2020-06" db="EMBL/GenBank/DDBJ databases">
        <authorList>
            <consortium name="Plant Systems Biology data submission"/>
        </authorList>
    </citation>
    <scope>NUCLEOTIDE SEQUENCE</scope>
    <source>
        <strain evidence="2">D6</strain>
    </source>
</reference>
<gene>
    <name evidence="2" type="ORF">SEMRO_401_G135280.1</name>
</gene>
<evidence type="ECO:0000313" key="3">
    <source>
        <dbReference type="Proteomes" id="UP001153069"/>
    </source>
</evidence>
<proteinExistence type="predicted"/>
<keyword evidence="3" id="KW-1185">Reference proteome</keyword>
<evidence type="ECO:0000256" key="1">
    <source>
        <dbReference type="SAM" id="MobiDB-lite"/>
    </source>
</evidence>
<accession>A0A9N8DYY9</accession>
<dbReference type="OrthoDB" id="10398942at2759"/>
<sequence length="198" mass="21330">MGKTTATKKDAPAKGKATQAKKKKGGGGGDTKDVILNYMAQMHSLGISEVTEAALLKETNYAGTDSKGFRNPMKELTKGLGYITKEAKTYSLSDDGRQHLMEQGKLASPPATLEEKQAHQRELLGKMCKTPVAKLDAVWAILLDGKPHTTAELLTASGYKGADSSGYKSMMKEMKALNFLDESTGKGKVKFSDKVLKL</sequence>
<feature type="region of interest" description="Disordered" evidence="1">
    <location>
        <begin position="1"/>
        <end position="30"/>
    </location>
</feature>
<evidence type="ECO:0000313" key="2">
    <source>
        <dbReference type="EMBL" id="CAB9509699.1"/>
    </source>
</evidence>
<name>A0A9N8DYY9_9STRA</name>
<dbReference type="AlphaFoldDB" id="A0A9N8DYY9"/>